<organism evidence="3 4">
    <name type="scientific">Microlunatus panaciterrae</name>
    <dbReference type="NCBI Taxonomy" id="400768"/>
    <lineage>
        <taxon>Bacteria</taxon>
        <taxon>Bacillati</taxon>
        <taxon>Actinomycetota</taxon>
        <taxon>Actinomycetes</taxon>
        <taxon>Propionibacteriales</taxon>
        <taxon>Propionibacteriaceae</taxon>
        <taxon>Microlunatus</taxon>
    </lineage>
</organism>
<dbReference type="Pfam" id="PF00501">
    <property type="entry name" value="AMP-binding"/>
    <property type="match status" value="1"/>
</dbReference>
<evidence type="ECO:0000259" key="1">
    <source>
        <dbReference type="Pfam" id="PF00501"/>
    </source>
</evidence>
<evidence type="ECO:0000313" key="4">
    <source>
        <dbReference type="Proteomes" id="UP000704762"/>
    </source>
</evidence>
<dbReference type="RefSeq" id="WP_338041276.1">
    <property type="nucleotide sequence ID" value="NZ_BAAAQP010000003.1"/>
</dbReference>
<feature type="domain" description="AMP-dependent synthetase/ligase" evidence="1">
    <location>
        <begin position="56"/>
        <end position="248"/>
    </location>
</feature>
<evidence type="ECO:0000313" key="3">
    <source>
        <dbReference type="EMBL" id="MBM7799433.1"/>
    </source>
</evidence>
<dbReference type="PANTHER" id="PTHR43767:SF1">
    <property type="entry name" value="NONRIBOSOMAL PEPTIDE SYNTHASE PES1 (EUROFUNG)-RELATED"/>
    <property type="match status" value="1"/>
</dbReference>
<dbReference type="GO" id="GO:0008756">
    <property type="term" value="F:o-succinylbenzoate-CoA ligase activity"/>
    <property type="evidence" value="ECO:0007669"/>
    <property type="project" value="UniProtKB-EC"/>
</dbReference>
<reference evidence="3 4" key="1">
    <citation type="submission" date="2021-01" db="EMBL/GenBank/DDBJ databases">
        <title>Sequencing the genomes of 1000 actinobacteria strains.</title>
        <authorList>
            <person name="Klenk H.-P."/>
        </authorList>
    </citation>
    <scope>NUCLEOTIDE SEQUENCE [LARGE SCALE GENOMIC DNA]</scope>
    <source>
        <strain evidence="3 4">DSM 18662</strain>
    </source>
</reference>
<dbReference type="InterPro" id="IPR050237">
    <property type="entry name" value="ATP-dep_AMP-bd_enzyme"/>
</dbReference>
<dbReference type="Pfam" id="PF13193">
    <property type="entry name" value="AMP-binding_C"/>
    <property type="match status" value="1"/>
</dbReference>
<dbReference type="Gene3D" id="3.40.50.12780">
    <property type="entry name" value="N-terminal domain of ligase-like"/>
    <property type="match status" value="1"/>
</dbReference>
<dbReference type="InterPro" id="IPR025110">
    <property type="entry name" value="AMP-bd_C"/>
</dbReference>
<gene>
    <name evidence="3" type="ORF">JOE57_002354</name>
</gene>
<keyword evidence="4" id="KW-1185">Reference proteome</keyword>
<dbReference type="InterPro" id="IPR042099">
    <property type="entry name" value="ANL_N_sf"/>
</dbReference>
<dbReference type="InterPro" id="IPR045851">
    <property type="entry name" value="AMP-bd_C_sf"/>
</dbReference>
<dbReference type="Gene3D" id="3.30.300.30">
    <property type="match status" value="1"/>
</dbReference>
<keyword evidence="3" id="KW-0436">Ligase</keyword>
<dbReference type="PROSITE" id="PS00455">
    <property type="entry name" value="AMP_BINDING"/>
    <property type="match status" value="1"/>
</dbReference>
<dbReference type="Proteomes" id="UP000704762">
    <property type="component" value="Unassembled WGS sequence"/>
</dbReference>
<feature type="domain" description="AMP-binding enzyme C-terminal" evidence="2">
    <location>
        <begin position="303"/>
        <end position="384"/>
    </location>
</feature>
<comment type="caution">
    <text evidence="3">The sequence shown here is derived from an EMBL/GenBank/DDBJ whole genome shotgun (WGS) entry which is preliminary data.</text>
</comment>
<dbReference type="EC" id="6.2.1.26" evidence="3"/>
<accession>A0ABS2RL36</accession>
<evidence type="ECO:0000259" key="2">
    <source>
        <dbReference type="Pfam" id="PF13193"/>
    </source>
</evidence>
<dbReference type="InterPro" id="IPR020845">
    <property type="entry name" value="AMP-binding_CS"/>
</dbReference>
<dbReference type="SUPFAM" id="SSF56801">
    <property type="entry name" value="Acetyl-CoA synthetase-like"/>
    <property type="match status" value="1"/>
</dbReference>
<sequence length="414" mass="42612">MPASSPSAPGDLRQLRPVPAAELPDRLAAALDGGDPLLPLPGSGLEAEQVLAMAQPEIGVTEPDAAVVVATSGSTGRPKGVVLSRSAIVASATATHDRLGGPGTWLCALPQHYVAGLMVLARSVVAGTTPWQVGADLSALADALGRTSGRRYLSIVPTQLVRALQHPGLSAELAEVDAVLVGGAALADTTLARARAAGIRVVTTYGMSETSGGCVYDGIALAGVEVSLNPDTQRISIGGPMLFSGYRLRPDLTAAVLQQGRLVTADRGRWRPDPGGPGRRLELIGRVDDVVVSGGLNVDLAQVESAARSWPALGGAELAVVAVPDEQWGSRVVAVCEAGTAGAALPPSAHLEELRRFLSGALPAYAAPRQLVRLWRLPRTSSGKIDRQRLVGELSASWPRGAGAAADDDEGDQQ</sequence>
<name>A0ABS2RL36_9ACTN</name>
<dbReference type="PANTHER" id="PTHR43767">
    <property type="entry name" value="LONG-CHAIN-FATTY-ACID--COA LIGASE"/>
    <property type="match status" value="1"/>
</dbReference>
<protein>
    <submittedName>
        <fullName evidence="3">O-succinylbenzoic acid--CoA ligase</fullName>
        <ecNumber evidence="3">6.2.1.26</ecNumber>
    </submittedName>
</protein>
<dbReference type="EMBL" id="JAFBCF010000001">
    <property type="protein sequence ID" value="MBM7799433.1"/>
    <property type="molecule type" value="Genomic_DNA"/>
</dbReference>
<proteinExistence type="predicted"/>
<dbReference type="InterPro" id="IPR000873">
    <property type="entry name" value="AMP-dep_synth/lig_dom"/>
</dbReference>